<dbReference type="InterPro" id="IPR011701">
    <property type="entry name" value="MFS"/>
</dbReference>
<feature type="transmembrane region" description="Helical" evidence="7">
    <location>
        <begin position="324"/>
        <end position="343"/>
    </location>
</feature>
<evidence type="ECO:0000256" key="6">
    <source>
        <dbReference type="ARBA" id="ARBA00023136"/>
    </source>
</evidence>
<gene>
    <name evidence="9" type="ORF">GIS00_23600</name>
</gene>
<dbReference type="GO" id="GO:0022857">
    <property type="term" value="F:transmembrane transporter activity"/>
    <property type="evidence" value="ECO:0007669"/>
    <property type="project" value="InterPro"/>
</dbReference>
<dbReference type="Proteomes" id="UP000460221">
    <property type="component" value="Unassembled WGS sequence"/>
</dbReference>
<organism evidence="9 10">
    <name type="scientific">Nakamurella alba</name>
    <dbReference type="NCBI Taxonomy" id="2665158"/>
    <lineage>
        <taxon>Bacteria</taxon>
        <taxon>Bacillati</taxon>
        <taxon>Actinomycetota</taxon>
        <taxon>Actinomycetes</taxon>
        <taxon>Nakamurellales</taxon>
        <taxon>Nakamurellaceae</taxon>
        <taxon>Nakamurella</taxon>
    </lineage>
</organism>
<protein>
    <submittedName>
        <fullName evidence="9">DHA2 family efflux MFS transporter permease subunit</fullName>
    </submittedName>
</protein>
<evidence type="ECO:0000313" key="10">
    <source>
        <dbReference type="Proteomes" id="UP000460221"/>
    </source>
</evidence>
<feature type="transmembrane region" description="Helical" evidence="7">
    <location>
        <begin position="349"/>
        <end position="375"/>
    </location>
</feature>
<feature type="transmembrane region" description="Helical" evidence="7">
    <location>
        <begin position="48"/>
        <end position="67"/>
    </location>
</feature>
<dbReference type="PROSITE" id="PS50850">
    <property type="entry name" value="MFS"/>
    <property type="match status" value="1"/>
</dbReference>
<name>A0A7K1FVS9_9ACTN</name>
<feature type="transmembrane region" description="Helical" evidence="7">
    <location>
        <begin position="258"/>
        <end position="281"/>
    </location>
</feature>
<feature type="domain" description="Major facilitator superfamily (MFS) profile" evidence="8">
    <location>
        <begin position="6"/>
        <end position="445"/>
    </location>
</feature>
<feature type="transmembrane region" description="Helical" evidence="7">
    <location>
        <begin position="74"/>
        <end position="91"/>
    </location>
</feature>
<feature type="transmembrane region" description="Helical" evidence="7">
    <location>
        <begin position="130"/>
        <end position="152"/>
    </location>
</feature>
<feature type="transmembrane region" description="Helical" evidence="7">
    <location>
        <begin position="293"/>
        <end position="312"/>
    </location>
</feature>
<dbReference type="PANTHER" id="PTHR42718">
    <property type="entry name" value="MAJOR FACILITATOR SUPERFAMILY MULTIDRUG TRANSPORTER MFSC"/>
    <property type="match status" value="1"/>
</dbReference>
<evidence type="ECO:0000259" key="8">
    <source>
        <dbReference type="PROSITE" id="PS50850"/>
    </source>
</evidence>
<dbReference type="InterPro" id="IPR004638">
    <property type="entry name" value="EmrB-like"/>
</dbReference>
<comment type="subcellular location">
    <subcellularLocation>
        <location evidence="1">Cell membrane</location>
        <topology evidence="1">Multi-pass membrane protein</topology>
    </subcellularLocation>
</comment>
<keyword evidence="4 7" id="KW-0812">Transmembrane</keyword>
<dbReference type="Pfam" id="PF07690">
    <property type="entry name" value="MFS_1"/>
    <property type="match status" value="1"/>
</dbReference>
<proteinExistence type="predicted"/>
<dbReference type="SUPFAM" id="SSF103473">
    <property type="entry name" value="MFS general substrate transporter"/>
    <property type="match status" value="1"/>
</dbReference>
<keyword evidence="6 7" id="KW-0472">Membrane</keyword>
<dbReference type="PANTHER" id="PTHR42718:SF49">
    <property type="entry name" value="EXPORT PROTEIN"/>
    <property type="match status" value="1"/>
</dbReference>
<dbReference type="CDD" id="cd17321">
    <property type="entry name" value="MFS_MMR_MDR_like"/>
    <property type="match status" value="1"/>
</dbReference>
<dbReference type="EMBL" id="WLYK01000012">
    <property type="protein sequence ID" value="MTD16924.1"/>
    <property type="molecule type" value="Genomic_DNA"/>
</dbReference>
<feature type="transmembrane region" description="Helical" evidence="7">
    <location>
        <begin position="7"/>
        <end position="28"/>
    </location>
</feature>
<feature type="transmembrane region" description="Helical" evidence="7">
    <location>
        <begin position="158"/>
        <end position="179"/>
    </location>
</feature>
<feature type="transmembrane region" description="Helical" evidence="7">
    <location>
        <begin position="421"/>
        <end position="440"/>
    </location>
</feature>
<evidence type="ECO:0000256" key="1">
    <source>
        <dbReference type="ARBA" id="ARBA00004651"/>
    </source>
</evidence>
<dbReference type="GO" id="GO:0005886">
    <property type="term" value="C:plasma membrane"/>
    <property type="evidence" value="ECO:0007669"/>
    <property type="project" value="UniProtKB-SubCell"/>
</dbReference>
<keyword evidence="5 7" id="KW-1133">Transmembrane helix</keyword>
<comment type="caution">
    <text evidence="9">The sequence shown here is derived from an EMBL/GenBank/DDBJ whole genome shotgun (WGS) entry which is preliminary data.</text>
</comment>
<sequence>MRKWMPLVVVSLGTFMLLVDVTIVNVALPDMARSLGTSFSALQWVMDAYALTLAALLLGLGGVADLIGHRISYIAGLGVFALSSLACALAPDSGVLIAARAVQGIGAAAMFATTFALLNSSYSGRDRGTAYGVWGAVSGASAAVGPILGGVLTQGLSWHWIFLVNLPVSVAAIALAMKALPADVRQRDRRIDLPGIAAFTVFAGFLTYGLIEAGTGWGRPVVVLSFVVATAGLIGFVAREARSADAMVDLALFRRRGFVRTLLAALVLNFAAFAALTYASIWLQAVLGLSPVQAGLVSLPMAGAAFLVSAVIGRHLHHRAPGPIIAAGLALIGIGALLDALMVDDSSSWPALLAGLVVTGLGVGLATPTLSSAAMGAVPVQRGGMAAGMVNTMRQLGFAIGIAVLGTVWTAQGGAATGLSAAFLVAGITGVVAALMVLALGRSRTANVPVAA</sequence>
<evidence type="ECO:0000256" key="5">
    <source>
        <dbReference type="ARBA" id="ARBA00022989"/>
    </source>
</evidence>
<dbReference type="Gene3D" id="1.20.1720.10">
    <property type="entry name" value="Multidrug resistance protein D"/>
    <property type="match status" value="1"/>
</dbReference>
<evidence type="ECO:0000256" key="3">
    <source>
        <dbReference type="ARBA" id="ARBA00022475"/>
    </source>
</evidence>
<dbReference type="InterPro" id="IPR020846">
    <property type="entry name" value="MFS_dom"/>
</dbReference>
<dbReference type="AlphaFoldDB" id="A0A7K1FVS9"/>
<keyword evidence="10" id="KW-1185">Reference proteome</keyword>
<keyword evidence="2" id="KW-0813">Transport</keyword>
<evidence type="ECO:0000256" key="4">
    <source>
        <dbReference type="ARBA" id="ARBA00022692"/>
    </source>
</evidence>
<keyword evidence="3" id="KW-1003">Cell membrane</keyword>
<evidence type="ECO:0000256" key="2">
    <source>
        <dbReference type="ARBA" id="ARBA00022448"/>
    </source>
</evidence>
<accession>A0A7K1FVS9</accession>
<feature type="transmembrane region" description="Helical" evidence="7">
    <location>
        <begin position="97"/>
        <end position="118"/>
    </location>
</feature>
<feature type="transmembrane region" description="Helical" evidence="7">
    <location>
        <begin position="396"/>
        <end position="415"/>
    </location>
</feature>
<feature type="transmembrane region" description="Helical" evidence="7">
    <location>
        <begin position="191"/>
        <end position="211"/>
    </location>
</feature>
<dbReference type="InterPro" id="IPR036259">
    <property type="entry name" value="MFS_trans_sf"/>
</dbReference>
<evidence type="ECO:0000256" key="7">
    <source>
        <dbReference type="SAM" id="Phobius"/>
    </source>
</evidence>
<dbReference type="RefSeq" id="WP_154770927.1">
    <property type="nucleotide sequence ID" value="NZ_WLYK01000012.1"/>
</dbReference>
<dbReference type="Gene3D" id="1.20.1250.20">
    <property type="entry name" value="MFS general substrate transporter like domains"/>
    <property type="match status" value="1"/>
</dbReference>
<reference evidence="9 10" key="1">
    <citation type="submission" date="2019-11" db="EMBL/GenBank/DDBJ databases">
        <authorList>
            <person name="Jiang L.-Q."/>
        </authorList>
    </citation>
    <scope>NUCLEOTIDE SEQUENCE [LARGE SCALE GENOMIC DNA]</scope>
    <source>
        <strain evidence="9 10">YIM 132087</strain>
    </source>
</reference>
<evidence type="ECO:0000313" key="9">
    <source>
        <dbReference type="EMBL" id="MTD16924.1"/>
    </source>
</evidence>
<dbReference type="PRINTS" id="PR01036">
    <property type="entry name" value="TCRTETB"/>
</dbReference>
<dbReference type="NCBIfam" id="TIGR00711">
    <property type="entry name" value="efflux_EmrB"/>
    <property type="match status" value="1"/>
</dbReference>
<feature type="transmembrane region" description="Helical" evidence="7">
    <location>
        <begin position="217"/>
        <end position="238"/>
    </location>
</feature>